<dbReference type="Proteomes" id="UP001262889">
    <property type="component" value="Unassembled WGS sequence"/>
</dbReference>
<protein>
    <submittedName>
        <fullName evidence="1">DUF1622 domain-containing protein</fullName>
    </submittedName>
</protein>
<reference evidence="1 2" key="1">
    <citation type="submission" date="2023-09" db="EMBL/GenBank/DDBJ databases">
        <authorList>
            <person name="Rey-Velasco X."/>
        </authorList>
    </citation>
    <scope>NUCLEOTIDE SEQUENCE [LARGE SCALE GENOMIC DNA]</scope>
    <source>
        <strain evidence="1 2">F363</strain>
    </source>
</reference>
<name>A0ABU3C986_9FLAO</name>
<evidence type="ECO:0000313" key="1">
    <source>
        <dbReference type="EMBL" id="MDT0642900.1"/>
    </source>
</evidence>
<evidence type="ECO:0000313" key="2">
    <source>
        <dbReference type="Proteomes" id="UP001262889"/>
    </source>
</evidence>
<keyword evidence="2" id="KW-1185">Reference proteome</keyword>
<organism evidence="1 2">
    <name type="scientific">Autumnicola tepida</name>
    <dbReference type="NCBI Taxonomy" id="3075595"/>
    <lineage>
        <taxon>Bacteria</taxon>
        <taxon>Pseudomonadati</taxon>
        <taxon>Bacteroidota</taxon>
        <taxon>Flavobacteriia</taxon>
        <taxon>Flavobacteriales</taxon>
        <taxon>Flavobacteriaceae</taxon>
        <taxon>Autumnicola</taxon>
    </lineage>
</organism>
<dbReference type="RefSeq" id="WP_311534521.1">
    <property type="nucleotide sequence ID" value="NZ_JAVRHQ010000008.1"/>
</dbReference>
<sequence length="44" mass="5144">MNRVLALGVIVLIRTFLSLSIELEIEGKFPWQRKDSEKRLNQDS</sequence>
<gene>
    <name evidence="1" type="ORF">RM553_08665</name>
</gene>
<dbReference type="EMBL" id="JAVRHQ010000008">
    <property type="protein sequence ID" value="MDT0642900.1"/>
    <property type="molecule type" value="Genomic_DNA"/>
</dbReference>
<proteinExistence type="predicted"/>
<accession>A0ABU3C986</accession>
<comment type="caution">
    <text evidence="1">The sequence shown here is derived from an EMBL/GenBank/DDBJ whole genome shotgun (WGS) entry which is preliminary data.</text>
</comment>